<feature type="domain" description="Peptidase S12 Pab87-related C-terminal" evidence="5">
    <location>
        <begin position="378"/>
        <end position="448"/>
    </location>
</feature>
<dbReference type="InterPro" id="IPR012338">
    <property type="entry name" value="Beta-lactam/transpept-like"/>
</dbReference>
<evidence type="ECO:0000313" key="6">
    <source>
        <dbReference type="EMBL" id="PWN59325.1"/>
    </source>
</evidence>
<evidence type="ECO:0000256" key="2">
    <source>
        <dbReference type="ARBA" id="ARBA00023136"/>
    </source>
</evidence>
<comment type="subcellular location">
    <subcellularLocation>
        <location evidence="1">Membrane</location>
    </subcellularLocation>
</comment>
<keyword evidence="2" id="KW-0472">Membrane</keyword>
<dbReference type="Proteomes" id="UP000236413">
    <property type="component" value="Unassembled WGS sequence"/>
</dbReference>
<name>A0A316WD36_9FLAO</name>
<comment type="caution">
    <text evidence="6">The sequence shown here is derived from an EMBL/GenBank/DDBJ whole genome shotgun (WGS) entry which is preliminary data.</text>
</comment>
<feature type="signal peptide" evidence="3">
    <location>
        <begin position="1"/>
        <end position="23"/>
    </location>
</feature>
<keyword evidence="3" id="KW-0732">Signal</keyword>
<dbReference type="RefSeq" id="WP_103232493.1">
    <property type="nucleotide sequence ID" value="NZ_PPEG02000008.1"/>
</dbReference>
<evidence type="ECO:0000259" key="4">
    <source>
        <dbReference type="Pfam" id="PF00144"/>
    </source>
</evidence>
<sequence>MTNLISKKIISLPLVLFAIGTYAQNEAKTLDSLFTALHHQKKFNGNVLVAEKGKPIFEKSYGMADEEAKRPLNLQSTFELASVSKQFTAMGIVLLQKAGKLNYDDKISKYLPELAFYDKITVRNLLNHTSGLPDYMELFEKNWDKNKIAVNDDIIKEFAKSKPALEFEPNQQFEYSNTGYAFLASIIERVSKKSFGEFLNQNIFKPLDMKHTLVYRSRYQPQTISNYALGYEADNSGKKVLLDSHGKQYYSYYLDGIVGDGMVNSTLEDLLKWDRALYTDKLVNENDKKLIFNDVTTTNGKASNYGFGWFVKKTTKYGKIANHSGGWAGYITFIERHLDHDKTFILLQNNSTPEIKIPTDDVRKVLYHEKLGVENLKKATLTTDQLQAYTGVYSTADFPMKIKVFVQKGTLYGQAMAEGQNAFELAAYEHHIFKFDDAGIKMAFDLENRKMDFSQGEASKYTFSKE</sequence>
<dbReference type="EMBL" id="PPEG02000008">
    <property type="protein sequence ID" value="PWN59325.1"/>
    <property type="molecule type" value="Genomic_DNA"/>
</dbReference>
<protein>
    <submittedName>
        <fullName evidence="6">DUF3471 domain-containing protein</fullName>
    </submittedName>
</protein>
<reference evidence="6 7" key="1">
    <citation type="submission" date="2018-04" db="EMBL/GenBank/DDBJ databases">
        <title>Chryseobacterium oncorhynchi 701B-08T from rainbow trout, and Chryseobacterium viscerum 687B-08T from diseased fish.</title>
        <authorList>
            <person name="Jeong J.-J."/>
            <person name="Lee Y.J."/>
            <person name="Pathiraja D."/>
            <person name="Park B."/>
            <person name="Choi I.-G."/>
            <person name="Kim K.D."/>
        </authorList>
    </citation>
    <scope>NUCLEOTIDE SEQUENCE [LARGE SCALE GENOMIC DNA]</scope>
    <source>
        <strain evidence="6 7">687B-08</strain>
    </source>
</reference>
<gene>
    <name evidence="6" type="ORF">C1634_018600</name>
</gene>
<feature type="domain" description="Beta-lactamase-related" evidence="4">
    <location>
        <begin position="31"/>
        <end position="353"/>
    </location>
</feature>
<dbReference type="GO" id="GO:0016020">
    <property type="term" value="C:membrane"/>
    <property type="evidence" value="ECO:0007669"/>
    <property type="project" value="UniProtKB-SubCell"/>
</dbReference>
<evidence type="ECO:0000256" key="3">
    <source>
        <dbReference type="SAM" id="SignalP"/>
    </source>
</evidence>
<evidence type="ECO:0000313" key="7">
    <source>
        <dbReference type="Proteomes" id="UP000236413"/>
    </source>
</evidence>
<organism evidence="6 7">
    <name type="scientific">Chryseobacterium viscerum</name>
    <dbReference type="NCBI Taxonomy" id="1037377"/>
    <lineage>
        <taxon>Bacteria</taxon>
        <taxon>Pseudomonadati</taxon>
        <taxon>Bacteroidota</taxon>
        <taxon>Flavobacteriia</taxon>
        <taxon>Flavobacteriales</taxon>
        <taxon>Weeksellaceae</taxon>
        <taxon>Chryseobacterium group</taxon>
        <taxon>Chryseobacterium</taxon>
    </lineage>
</organism>
<evidence type="ECO:0000256" key="1">
    <source>
        <dbReference type="ARBA" id="ARBA00004370"/>
    </source>
</evidence>
<dbReference type="InterPro" id="IPR001466">
    <property type="entry name" value="Beta-lactam-related"/>
</dbReference>
<dbReference type="Pfam" id="PF00144">
    <property type="entry name" value="Beta-lactamase"/>
    <property type="match status" value="1"/>
</dbReference>
<dbReference type="PANTHER" id="PTHR46825:SF11">
    <property type="entry name" value="PENICILLIN-BINDING PROTEIN 4"/>
    <property type="match status" value="1"/>
</dbReference>
<dbReference type="SUPFAM" id="SSF56601">
    <property type="entry name" value="beta-lactamase/transpeptidase-like"/>
    <property type="match status" value="1"/>
</dbReference>
<evidence type="ECO:0000259" key="5">
    <source>
        <dbReference type="Pfam" id="PF11954"/>
    </source>
</evidence>
<dbReference type="Pfam" id="PF11954">
    <property type="entry name" value="DUF3471"/>
    <property type="match status" value="1"/>
</dbReference>
<dbReference type="Gene3D" id="3.40.710.10">
    <property type="entry name" value="DD-peptidase/beta-lactamase superfamily"/>
    <property type="match status" value="1"/>
</dbReference>
<dbReference type="PANTHER" id="PTHR46825">
    <property type="entry name" value="D-ALANYL-D-ALANINE-CARBOXYPEPTIDASE/ENDOPEPTIDASE AMPH"/>
    <property type="match status" value="1"/>
</dbReference>
<accession>A0A316WD36</accession>
<dbReference type="AlphaFoldDB" id="A0A316WD36"/>
<dbReference type="InterPro" id="IPR021860">
    <property type="entry name" value="Peptidase_S12_Pab87-rel_C"/>
</dbReference>
<dbReference type="InterPro" id="IPR050491">
    <property type="entry name" value="AmpC-like"/>
</dbReference>
<feature type="chain" id="PRO_5016321853" evidence="3">
    <location>
        <begin position="24"/>
        <end position="466"/>
    </location>
</feature>
<proteinExistence type="predicted"/>